<dbReference type="PANTHER" id="PTHR27005:SF466">
    <property type="entry name" value="NON-FUNCTIONAL PSEUDOKINASE ZED1-LIKE"/>
    <property type="match status" value="1"/>
</dbReference>
<gene>
    <name evidence="5" type="primary">LOC113711527</name>
</gene>
<evidence type="ECO:0000313" key="4">
    <source>
        <dbReference type="Proteomes" id="UP001652660"/>
    </source>
</evidence>
<dbReference type="Gene3D" id="1.10.510.10">
    <property type="entry name" value="Transferase(Phosphotransferase) domain 1"/>
    <property type="match status" value="1"/>
</dbReference>
<dbReference type="Proteomes" id="UP001652660">
    <property type="component" value="Chromosome 10e"/>
</dbReference>
<protein>
    <submittedName>
        <fullName evidence="5">Serine/threonine-protein kinase ZRK1-like</fullName>
    </submittedName>
</protein>
<dbReference type="InterPro" id="IPR001245">
    <property type="entry name" value="Ser-Thr/Tyr_kinase_cat_dom"/>
</dbReference>
<dbReference type="SUPFAM" id="SSF56112">
    <property type="entry name" value="Protein kinase-like (PK-like)"/>
    <property type="match status" value="1"/>
</dbReference>
<dbReference type="SMART" id="SM00220">
    <property type="entry name" value="S_TKc"/>
    <property type="match status" value="1"/>
</dbReference>
<dbReference type="PROSITE" id="PS50011">
    <property type="entry name" value="PROTEIN_KINASE_DOM"/>
    <property type="match status" value="1"/>
</dbReference>
<name>A0ABM4VUT5_COFAR</name>
<keyword evidence="4" id="KW-1185">Reference proteome</keyword>
<sequence length="431" mass="49111">MDKLRNVFPFYKRKDEKEESLSSHFCQNGSLLLKELIACFGGRYELPIRSFTAGELIRATNNFSEQVNHIALDDWKFFRGNLQDRPILVKFGEVGREFPRITEFVIREIVVNSQMGHPKNVSHLIGCCLEFELPAVVYAYAPGMESLTHSLSYPRNSKLLSWKSRIKIASDIANVLLYLHTAFPSPIIFRDLKLARVILDNSGVAKLVGFMVQSHGRGRGRGLERSTSVSAYRSRLGVTRPSQSVAVTTRLISRRVKYFGIVSSRYRIGRGRDGDDSAESSRSRPRLRTMVGFDLSISLPPGEKKVEDEICGTFGYVDPEYVKSCFVTEKSDVYSLGVFILLLISGETSVLKDDELTVAYVKRRFENDPLKHILDPKSFEEEGYNEHEIEQHLLPFTNLALRCTEEKGEDRPDMIEVAKQLRQIEKSLHNY</sequence>
<reference evidence="5" key="1">
    <citation type="submission" date="2025-08" db="UniProtKB">
        <authorList>
            <consortium name="RefSeq"/>
        </authorList>
    </citation>
    <scope>IDENTIFICATION</scope>
    <source>
        <tissue evidence="5">Leaves</tissue>
    </source>
</reference>
<dbReference type="PANTHER" id="PTHR27005">
    <property type="entry name" value="WALL-ASSOCIATED RECEPTOR KINASE-LIKE 21"/>
    <property type="match status" value="1"/>
</dbReference>
<feature type="domain" description="Protein kinase" evidence="3">
    <location>
        <begin position="42"/>
        <end position="431"/>
    </location>
</feature>
<keyword evidence="2" id="KW-0067">ATP-binding</keyword>
<dbReference type="InterPro" id="IPR045274">
    <property type="entry name" value="WAK-like"/>
</dbReference>
<proteinExistence type="predicted"/>
<keyword evidence="1" id="KW-0547">Nucleotide-binding</keyword>
<dbReference type="InterPro" id="IPR000719">
    <property type="entry name" value="Prot_kinase_dom"/>
</dbReference>
<dbReference type="InterPro" id="IPR011009">
    <property type="entry name" value="Kinase-like_dom_sf"/>
</dbReference>
<dbReference type="Gene3D" id="3.30.200.20">
    <property type="entry name" value="Phosphorylase Kinase, domain 1"/>
    <property type="match status" value="1"/>
</dbReference>
<evidence type="ECO:0000256" key="2">
    <source>
        <dbReference type="ARBA" id="ARBA00022840"/>
    </source>
</evidence>
<accession>A0ABM4VUT5</accession>
<evidence type="ECO:0000259" key="3">
    <source>
        <dbReference type="PROSITE" id="PS50011"/>
    </source>
</evidence>
<evidence type="ECO:0000313" key="5">
    <source>
        <dbReference type="RefSeq" id="XP_071923292.1"/>
    </source>
</evidence>
<evidence type="ECO:0000256" key="1">
    <source>
        <dbReference type="ARBA" id="ARBA00022741"/>
    </source>
</evidence>
<dbReference type="RefSeq" id="XP_071923292.1">
    <property type="nucleotide sequence ID" value="XM_072067191.1"/>
</dbReference>
<dbReference type="Pfam" id="PF07714">
    <property type="entry name" value="PK_Tyr_Ser-Thr"/>
    <property type="match status" value="1"/>
</dbReference>
<dbReference type="GeneID" id="113711527"/>
<organism evidence="4 5">
    <name type="scientific">Coffea arabica</name>
    <name type="common">Arabian coffee</name>
    <dbReference type="NCBI Taxonomy" id="13443"/>
    <lineage>
        <taxon>Eukaryota</taxon>
        <taxon>Viridiplantae</taxon>
        <taxon>Streptophyta</taxon>
        <taxon>Embryophyta</taxon>
        <taxon>Tracheophyta</taxon>
        <taxon>Spermatophyta</taxon>
        <taxon>Magnoliopsida</taxon>
        <taxon>eudicotyledons</taxon>
        <taxon>Gunneridae</taxon>
        <taxon>Pentapetalae</taxon>
        <taxon>asterids</taxon>
        <taxon>lamiids</taxon>
        <taxon>Gentianales</taxon>
        <taxon>Rubiaceae</taxon>
        <taxon>Ixoroideae</taxon>
        <taxon>Gardenieae complex</taxon>
        <taxon>Bertiereae - Coffeeae clade</taxon>
        <taxon>Coffeeae</taxon>
        <taxon>Coffea</taxon>
    </lineage>
</organism>